<dbReference type="GO" id="GO:0000166">
    <property type="term" value="F:nucleotide binding"/>
    <property type="evidence" value="ECO:0007669"/>
    <property type="project" value="UniProtKB-KW"/>
</dbReference>
<reference evidence="8 9" key="1">
    <citation type="journal article" date="2013" name="BMC Genomics">
        <title>Reconstruction of the lipid metabolism for the microalga Monoraphidium neglectum from its genome sequence reveals characteristics suitable for biofuel production.</title>
        <authorList>
            <person name="Bogen C."/>
            <person name="Al-Dilaimi A."/>
            <person name="Albersmeier A."/>
            <person name="Wichmann J."/>
            <person name="Grundmann M."/>
            <person name="Rupp O."/>
            <person name="Lauersen K.J."/>
            <person name="Blifernez-Klassen O."/>
            <person name="Kalinowski J."/>
            <person name="Goesmann A."/>
            <person name="Mussgnug J.H."/>
            <person name="Kruse O."/>
        </authorList>
    </citation>
    <scope>NUCLEOTIDE SEQUENCE [LARGE SCALE GENOMIC DNA]</scope>
    <source>
        <strain evidence="8 9">SAG 48.87</strain>
    </source>
</reference>
<dbReference type="SUPFAM" id="SSF51161">
    <property type="entry name" value="Trimeric LpxA-like enzymes"/>
    <property type="match status" value="1"/>
</dbReference>
<dbReference type="CDD" id="cd04651">
    <property type="entry name" value="LbH_G1P_AT_C"/>
    <property type="match status" value="1"/>
</dbReference>
<evidence type="ECO:0000256" key="5">
    <source>
        <dbReference type="ARBA" id="ARBA00022679"/>
    </source>
</evidence>
<comment type="catalytic activity">
    <reaction evidence="1">
        <text>alpha-D-glucose 1-phosphate + ATP + H(+) = ADP-alpha-D-glucose + diphosphate</text>
        <dbReference type="Rhea" id="RHEA:12120"/>
        <dbReference type="ChEBI" id="CHEBI:15378"/>
        <dbReference type="ChEBI" id="CHEBI:30616"/>
        <dbReference type="ChEBI" id="CHEBI:33019"/>
        <dbReference type="ChEBI" id="CHEBI:57498"/>
        <dbReference type="ChEBI" id="CHEBI:58601"/>
        <dbReference type="EC" id="2.7.7.27"/>
    </reaction>
</comment>
<dbReference type="InterPro" id="IPR029044">
    <property type="entry name" value="Nucleotide-diphossugar_trans"/>
</dbReference>
<keyword evidence="7" id="KW-0547">Nucleotide-binding</keyword>
<gene>
    <name evidence="8" type="ORF">MNEG_8589</name>
</gene>
<keyword evidence="6 8" id="KW-0548">Nucleotidyltransferase</keyword>
<protein>
    <recommendedName>
        <fullName evidence="3">glucose-1-phosphate adenylyltransferase</fullName>
        <ecNumber evidence="3">2.7.7.27</ecNumber>
    </recommendedName>
</protein>
<evidence type="ECO:0000313" key="8">
    <source>
        <dbReference type="EMBL" id="KIY99375.1"/>
    </source>
</evidence>
<dbReference type="GO" id="GO:0005978">
    <property type="term" value="P:glycogen biosynthetic process"/>
    <property type="evidence" value="ECO:0007669"/>
    <property type="project" value="InterPro"/>
</dbReference>
<dbReference type="STRING" id="145388.A0A0D2MYZ8"/>
<dbReference type="InterPro" id="IPR011004">
    <property type="entry name" value="Trimer_LpxA-like_sf"/>
</dbReference>
<evidence type="ECO:0000256" key="2">
    <source>
        <dbReference type="ARBA" id="ARBA00010443"/>
    </source>
</evidence>
<dbReference type="EC" id="2.7.7.27" evidence="3"/>
<dbReference type="InterPro" id="IPR011831">
    <property type="entry name" value="ADP-Glc_PPase"/>
</dbReference>
<dbReference type="GeneID" id="25741465"/>
<dbReference type="Gene3D" id="2.160.10.10">
    <property type="entry name" value="Hexapeptide repeat proteins"/>
    <property type="match status" value="1"/>
</dbReference>
<dbReference type="SUPFAM" id="SSF53448">
    <property type="entry name" value="Nucleotide-diphospho-sugar transferases"/>
    <property type="match status" value="1"/>
</dbReference>
<dbReference type="RefSeq" id="XP_013898395.1">
    <property type="nucleotide sequence ID" value="XM_014042941.1"/>
</dbReference>
<proteinExistence type="inferred from homology"/>
<name>A0A0D2MYZ8_9CHLO</name>
<dbReference type="Proteomes" id="UP000054498">
    <property type="component" value="Unassembled WGS sequence"/>
</dbReference>
<evidence type="ECO:0000313" key="9">
    <source>
        <dbReference type="Proteomes" id="UP000054498"/>
    </source>
</evidence>
<accession>A0A0D2MYZ8</accession>
<keyword evidence="5 8" id="KW-0808">Transferase</keyword>
<organism evidence="8 9">
    <name type="scientific">Monoraphidium neglectum</name>
    <dbReference type="NCBI Taxonomy" id="145388"/>
    <lineage>
        <taxon>Eukaryota</taxon>
        <taxon>Viridiplantae</taxon>
        <taxon>Chlorophyta</taxon>
        <taxon>core chlorophytes</taxon>
        <taxon>Chlorophyceae</taxon>
        <taxon>CS clade</taxon>
        <taxon>Sphaeropleales</taxon>
        <taxon>Selenastraceae</taxon>
        <taxon>Monoraphidium</taxon>
    </lineage>
</organism>
<sequence>MGYKVQAHAFQGYWEDIGTIEAFYNANLALAKPGKTDFRGGAEGAPHARETLGAPVGAPEWRVQEPYFYDKAAPIYTMSRFLPPSKVVDAEACPQQRRGEADVGGRRAAADAIHDAIIGDGCVIKAGSVIKNSVIGLRTLVQENALIEDTLILGADYYETKEAERSVNGPALPLPPPPQECTFVPGCQPIGVGRGAVVRRALVDKNVRIGDNVQIVNKAGVSEANREEEGFIIKDGIVVLCKNAHIKSGTVI</sequence>
<evidence type="ECO:0000256" key="7">
    <source>
        <dbReference type="ARBA" id="ARBA00022741"/>
    </source>
</evidence>
<dbReference type="OrthoDB" id="1733332at2759"/>
<evidence type="ECO:0000256" key="4">
    <source>
        <dbReference type="ARBA" id="ARBA00022533"/>
    </source>
</evidence>
<dbReference type="PANTHER" id="PTHR43523">
    <property type="entry name" value="GLUCOSE-1-PHOSPHATE ADENYLYLTRANSFERASE-RELATED"/>
    <property type="match status" value="1"/>
</dbReference>
<keyword evidence="4" id="KW-0021">Allosteric enzyme</keyword>
<evidence type="ECO:0000256" key="6">
    <source>
        <dbReference type="ARBA" id="ARBA00022695"/>
    </source>
</evidence>
<dbReference type="EMBL" id="KK101867">
    <property type="protein sequence ID" value="KIY99375.1"/>
    <property type="molecule type" value="Genomic_DNA"/>
</dbReference>
<dbReference type="KEGG" id="mng:MNEG_8589"/>
<comment type="similarity">
    <text evidence="2">Belongs to the bacterial/plant glucose-1-phosphate adenylyltransferase family.</text>
</comment>
<dbReference type="GO" id="GO:0008878">
    <property type="term" value="F:glucose-1-phosphate adenylyltransferase activity"/>
    <property type="evidence" value="ECO:0007669"/>
    <property type="project" value="UniProtKB-EC"/>
</dbReference>
<dbReference type="Gene3D" id="3.90.550.10">
    <property type="entry name" value="Spore Coat Polysaccharide Biosynthesis Protein SpsA, Chain A"/>
    <property type="match status" value="1"/>
</dbReference>
<dbReference type="Pfam" id="PF25247">
    <property type="entry name" value="LbH_GLGC"/>
    <property type="match status" value="2"/>
</dbReference>
<dbReference type="PANTHER" id="PTHR43523:SF12">
    <property type="entry name" value="GLUCOSE-1-PHOSPHATE ADENYLYLTRANSFERASE LARGE SUBUNIT 1, CHLOROPLASTIC-RELATED"/>
    <property type="match status" value="1"/>
</dbReference>
<evidence type="ECO:0000256" key="3">
    <source>
        <dbReference type="ARBA" id="ARBA00012460"/>
    </source>
</evidence>
<evidence type="ECO:0000256" key="1">
    <source>
        <dbReference type="ARBA" id="ARBA00000956"/>
    </source>
</evidence>
<keyword evidence="9" id="KW-1185">Reference proteome</keyword>
<dbReference type="AlphaFoldDB" id="A0A0D2MYZ8"/>